<evidence type="ECO:0000256" key="5">
    <source>
        <dbReference type="ARBA" id="ARBA00022989"/>
    </source>
</evidence>
<proteinExistence type="inferred from homology"/>
<dbReference type="PANTHER" id="PTHR10332">
    <property type="entry name" value="EQUILIBRATIVE NUCLEOSIDE TRANSPORTER"/>
    <property type="match status" value="1"/>
</dbReference>
<dbReference type="GO" id="GO:0015862">
    <property type="term" value="P:uridine transmembrane transport"/>
    <property type="evidence" value="ECO:0007669"/>
    <property type="project" value="TreeGrafter"/>
</dbReference>
<dbReference type="InterPro" id="IPR002259">
    <property type="entry name" value="Eqnu_transpt"/>
</dbReference>
<dbReference type="PRINTS" id="PR01130">
    <property type="entry name" value="DERENTRNSPRT"/>
</dbReference>
<dbReference type="GO" id="GO:0005886">
    <property type="term" value="C:plasma membrane"/>
    <property type="evidence" value="ECO:0007669"/>
    <property type="project" value="TreeGrafter"/>
</dbReference>
<keyword evidence="4 7" id="KW-0812">Transmembrane</keyword>
<dbReference type="PANTHER" id="PTHR10332:SF9">
    <property type="entry name" value="EQUILIBRATIVE NUCLEOSIDE TRANSPORTER 1"/>
    <property type="match status" value="1"/>
</dbReference>
<keyword evidence="9" id="KW-1185">Reference proteome</keyword>
<keyword evidence="3" id="KW-0813">Transport</keyword>
<sequence length="137" mass="15093">MSPSCGLYFIPFSCFLLFNLFDWAGRSLTGLTMWPGQGSKLLPLLVVARLVFLPLFMLCNVEPRSYLPVLLSHDAWYICIMIVFALSNGYLASLCMCFGPKNVAVHEAETAGTIMVFFLSLGLALGAGFSFPLRILV</sequence>
<reference evidence="8" key="1">
    <citation type="thesis" date="2020" institute="ProQuest LLC" country="789 East Eisenhower Parkway, Ann Arbor, MI, USA">
        <title>Comparative Genomics and Chromosome Evolution.</title>
        <authorList>
            <person name="Mudd A.B."/>
        </authorList>
    </citation>
    <scope>NUCLEOTIDE SEQUENCE</scope>
    <source>
        <strain evidence="8">Female2</strain>
        <tissue evidence="8">Blood</tissue>
    </source>
</reference>
<evidence type="ECO:0000313" key="8">
    <source>
        <dbReference type="EMBL" id="KAG8429901.1"/>
    </source>
</evidence>
<evidence type="ECO:0000256" key="2">
    <source>
        <dbReference type="ARBA" id="ARBA00007965"/>
    </source>
</evidence>
<comment type="caution">
    <text evidence="8">The sequence shown here is derived from an EMBL/GenBank/DDBJ whole genome shotgun (WGS) entry which is preliminary data.</text>
</comment>
<dbReference type="GO" id="GO:0005337">
    <property type="term" value="F:nucleoside transmembrane transporter activity"/>
    <property type="evidence" value="ECO:0007669"/>
    <property type="project" value="InterPro"/>
</dbReference>
<comment type="subcellular location">
    <subcellularLocation>
        <location evidence="1">Membrane</location>
        <topology evidence="1">Multi-pass membrane protein</topology>
    </subcellularLocation>
</comment>
<dbReference type="OrthoDB" id="46396at2759"/>
<evidence type="ECO:0000256" key="3">
    <source>
        <dbReference type="ARBA" id="ARBA00022448"/>
    </source>
</evidence>
<name>A0A8T2IH53_9PIPI</name>
<feature type="transmembrane region" description="Helical" evidence="7">
    <location>
        <begin position="75"/>
        <end position="99"/>
    </location>
</feature>
<keyword evidence="5 7" id="KW-1133">Transmembrane helix</keyword>
<gene>
    <name evidence="8" type="ORF">GDO86_018910</name>
</gene>
<evidence type="ECO:0000256" key="7">
    <source>
        <dbReference type="SAM" id="Phobius"/>
    </source>
</evidence>
<evidence type="ECO:0000256" key="4">
    <source>
        <dbReference type="ARBA" id="ARBA00022692"/>
    </source>
</evidence>
<feature type="transmembrane region" description="Helical" evidence="7">
    <location>
        <begin position="44"/>
        <end position="63"/>
    </location>
</feature>
<protein>
    <submittedName>
        <fullName evidence="8">Uncharacterized protein</fullName>
    </submittedName>
</protein>
<evidence type="ECO:0000256" key="6">
    <source>
        <dbReference type="ARBA" id="ARBA00023136"/>
    </source>
</evidence>
<dbReference type="EMBL" id="JAACNH010002113">
    <property type="protein sequence ID" value="KAG8429901.1"/>
    <property type="molecule type" value="Genomic_DNA"/>
</dbReference>
<dbReference type="Pfam" id="PF01733">
    <property type="entry name" value="Nucleoside_tran"/>
    <property type="match status" value="1"/>
</dbReference>
<feature type="transmembrane region" description="Helical" evidence="7">
    <location>
        <begin position="111"/>
        <end position="131"/>
    </location>
</feature>
<comment type="similarity">
    <text evidence="2">Belongs to the SLC29A/ENT transporter (TC 2.A.57) family.</text>
</comment>
<evidence type="ECO:0000256" key="1">
    <source>
        <dbReference type="ARBA" id="ARBA00004141"/>
    </source>
</evidence>
<keyword evidence="6 7" id="KW-0472">Membrane</keyword>
<organism evidence="8 9">
    <name type="scientific">Hymenochirus boettgeri</name>
    <name type="common">Congo dwarf clawed frog</name>
    <dbReference type="NCBI Taxonomy" id="247094"/>
    <lineage>
        <taxon>Eukaryota</taxon>
        <taxon>Metazoa</taxon>
        <taxon>Chordata</taxon>
        <taxon>Craniata</taxon>
        <taxon>Vertebrata</taxon>
        <taxon>Euteleostomi</taxon>
        <taxon>Amphibia</taxon>
        <taxon>Batrachia</taxon>
        <taxon>Anura</taxon>
        <taxon>Pipoidea</taxon>
        <taxon>Pipidae</taxon>
        <taxon>Pipinae</taxon>
        <taxon>Hymenochirus</taxon>
    </lineage>
</organism>
<evidence type="ECO:0000313" key="9">
    <source>
        <dbReference type="Proteomes" id="UP000812440"/>
    </source>
</evidence>
<accession>A0A8T2IH53</accession>
<dbReference type="Proteomes" id="UP000812440">
    <property type="component" value="Unassembled WGS sequence"/>
</dbReference>
<feature type="transmembrane region" description="Helical" evidence="7">
    <location>
        <begin position="6"/>
        <end position="24"/>
    </location>
</feature>
<dbReference type="AlphaFoldDB" id="A0A8T2IH53"/>